<accession>A0AAN6QDC8</accession>
<evidence type="ECO:0000256" key="1">
    <source>
        <dbReference type="SAM" id="Phobius"/>
    </source>
</evidence>
<keyword evidence="1" id="KW-0812">Transmembrane</keyword>
<comment type="caution">
    <text evidence="2">The sequence shown here is derived from an EMBL/GenBank/DDBJ whole genome shotgun (WGS) entry which is preliminary data.</text>
</comment>
<reference evidence="2" key="2">
    <citation type="submission" date="2023-05" db="EMBL/GenBank/DDBJ databases">
        <authorList>
            <consortium name="Lawrence Berkeley National Laboratory"/>
            <person name="Steindorff A."/>
            <person name="Hensen N."/>
            <person name="Bonometti L."/>
            <person name="Westerberg I."/>
            <person name="Brannstrom I.O."/>
            <person name="Guillou S."/>
            <person name="Cros-Aarteil S."/>
            <person name="Calhoun S."/>
            <person name="Haridas S."/>
            <person name="Kuo A."/>
            <person name="Mondo S."/>
            <person name="Pangilinan J."/>
            <person name="Riley R."/>
            <person name="Labutti K."/>
            <person name="Andreopoulos B."/>
            <person name="Lipzen A."/>
            <person name="Chen C."/>
            <person name="Yanf M."/>
            <person name="Daum C."/>
            <person name="Ng V."/>
            <person name="Clum A."/>
            <person name="Ohm R."/>
            <person name="Martin F."/>
            <person name="Silar P."/>
            <person name="Natvig D."/>
            <person name="Lalanne C."/>
            <person name="Gautier V."/>
            <person name="Ament-Velasquez S.L."/>
            <person name="Kruys A."/>
            <person name="Hutchinson M.I."/>
            <person name="Powell A.J."/>
            <person name="Barry K."/>
            <person name="Miller A.N."/>
            <person name="Grigoriev I.V."/>
            <person name="Debuchy R."/>
            <person name="Gladieux P."/>
            <person name="Thoren M.H."/>
            <person name="Johannesson H."/>
        </authorList>
    </citation>
    <scope>NUCLEOTIDE SEQUENCE</scope>
    <source>
        <strain evidence="2">CBS 508.74</strain>
    </source>
</reference>
<gene>
    <name evidence="2" type="ORF">N656DRAFT_785159</name>
</gene>
<keyword evidence="3" id="KW-1185">Reference proteome</keyword>
<proteinExistence type="predicted"/>
<protein>
    <submittedName>
        <fullName evidence="2">Uncharacterized protein</fullName>
    </submittedName>
</protein>
<organism evidence="2 3">
    <name type="scientific">Canariomyces notabilis</name>
    <dbReference type="NCBI Taxonomy" id="2074819"/>
    <lineage>
        <taxon>Eukaryota</taxon>
        <taxon>Fungi</taxon>
        <taxon>Dikarya</taxon>
        <taxon>Ascomycota</taxon>
        <taxon>Pezizomycotina</taxon>
        <taxon>Sordariomycetes</taxon>
        <taxon>Sordariomycetidae</taxon>
        <taxon>Sordariales</taxon>
        <taxon>Chaetomiaceae</taxon>
        <taxon>Canariomyces</taxon>
    </lineage>
</organism>
<feature type="transmembrane region" description="Helical" evidence="1">
    <location>
        <begin position="278"/>
        <end position="300"/>
    </location>
</feature>
<sequence>MSLTISRAVFNELLYCMKADPSVKYMICRNYDGFHEYHGRGFLLTRFIGTSVYALVWTFDPTTLTTRMLFLQRQNRQDTFPLFVDLVRAHRAYIFTPSFPCYLSCHFLLHISDHDAGGWELGVIRHVEEQTGFGLHPFGWRGVEPLKLVEKFNINQLTSWLQAVNEVAMNASNRSRHQNNSYVLLEVIKAEHKNGGRHYGILPGKALQLHQEKMEELIEALPALERHIAAYIDFEVYFKQRADRLSSVLFALMTHEDANASIGLAAATRNDSASMKTIAIMTMAFLPATFFAALFSMPSLRWDQPAVVQDRFWVYWAFTVPTTIAVFLVWLLITKRKWIFRGIGGLLMKHGVGVQHVNMK</sequence>
<dbReference type="Gene3D" id="1.20.58.340">
    <property type="entry name" value="Magnesium transport protein CorA, transmembrane region"/>
    <property type="match status" value="1"/>
</dbReference>
<dbReference type="RefSeq" id="XP_064665096.1">
    <property type="nucleotide sequence ID" value="XM_064816320.1"/>
</dbReference>
<reference evidence="2" key="1">
    <citation type="journal article" date="2023" name="Mol. Phylogenet. Evol.">
        <title>Genome-scale phylogeny and comparative genomics of the fungal order Sordariales.</title>
        <authorList>
            <person name="Hensen N."/>
            <person name="Bonometti L."/>
            <person name="Westerberg I."/>
            <person name="Brannstrom I.O."/>
            <person name="Guillou S."/>
            <person name="Cros-Aarteil S."/>
            <person name="Calhoun S."/>
            <person name="Haridas S."/>
            <person name="Kuo A."/>
            <person name="Mondo S."/>
            <person name="Pangilinan J."/>
            <person name="Riley R."/>
            <person name="LaButti K."/>
            <person name="Andreopoulos B."/>
            <person name="Lipzen A."/>
            <person name="Chen C."/>
            <person name="Yan M."/>
            <person name="Daum C."/>
            <person name="Ng V."/>
            <person name="Clum A."/>
            <person name="Steindorff A."/>
            <person name="Ohm R.A."/>
            <person name="Martin F."/>
            <person name="Silar P."/>
            <person name="Natvig D.O."/>
            <person name="Lalanne C."/>
            <person name="Gautier V."/>
            <person name="Ament-Velasquez S.L."/>
            <person name="Kruys A."/>
            <person name="Hutchinson M.I."/>
            <person name="Powell A.J."/>
            <person name="Barry K."/>
            <person name="Miller A.N."/>
            <person name="Grigoriev I.V."/>
            <person name="Debuchy R."/>
            <person name="Gladieux P."/>
            <person name="Hiltunen Thoren M."/>
            <person name="Johannesson H."/>
        </authorList>
    </citation>
    <scope>NUCLEOTIDE SEQUENCE</scope>
    <source>
        <strain evidence="2">CBS 508.74</strain>
    </source>
</reference>
<name>A0AAN6QDC8_9PEZI</name>
<dbReference type="EMBL" id="MU853372">
    <property type="protein sequence ID" value="KAK4107526.1"/>
    <property type="molecule type" value="Genomic_DNA"/>
</dbReference>
<dbReference type="AlphaFoldDB" id="A0AAN6QDC8"/>
<evidence type="ECO:0000313" key="2">
    <source>
        <dbReference type="EMBL" id="KAK4107526.1"/>
    </source>
</evidence>
<keyword evidence="1" id="KW-0472">Membrane</keyword>
<dbReference type="Proteomes" id="UP001302812">
    <property type="component" value="Unassembled WGS sequence"/>
</dbReference>
<feature type="transmembrane region" description="Helical" evidence="1">
    <location>
        <begin position="312"/>
        <end position="333"/>
    </location>
</feature>
<dbReference type="GeneID" id="89940445"/>
<evidence type="ECO:0000313" key="3">
    <source>
        <dbReference type="Proteomes" id="UP001302812"/>
    </source>
</evidence>
<keyword evidence="1" id="KW-1133">Transmembrane helix</keyword>